<dbReference type="CDD" id="cd07012">
    <property type="entry name" value="PBP2_Bug_TTT"/>
    <property type="match status" value="1"/>
</dbReference>
<evidence type="ECO:0000256" key="2">
    <source>
        <dbReference type="SAM" id="SignalP"/>
    </source>
</evidence>
<feature type="signal peptide" evidence="2">
    <location>
        <begin position="1"/>
        <end position="27"/>
    </location>
</feature>
<dbReference type="Pfam" id="PF03401">
    <property type="entry name" value="TctC"/>
    <property type="match status" value="1"/>
</dbReference>
<dbReference type="Gene3D" id="3.40.190.150">
    <property type="entry name" value="Bordetella uptake gene, domain 1"/>
    <property type="match status" value="1"/>
</dbReference>
<sequence>MANKQGSLIRAFTLAVAVASAGTAAQAEDAWPTRQITFVIPFGTGGSVDRSMRLVAERMQEKLSVPIRVVNQKGGGGHVGTTYFLNQPTNGSFFLATAIHPYISNAILEFDPDYSLEDFAFVNGQWTDVDLFAVNKDLSFQTLEEFMQAVADEPGRYRVSVVTGSTGEINIQLALEAYGLPADAVNVVTYEGGGTARTAVAGGQVDMTVISASGSLPIAEFIRPLAVASNDRLDDWDAPTLNETLVDRGVSLTPLVGSMRGIAASATFATEHPEEFNRFVAAYEAVLQDDEFVAQLREQNIGADWLGPERTTEIVLSNFEVLKRFSAED</sequence>
<dbReference type="AlphaFoldDB" id="A0A239BDI0"/>
<comment type="similarity">
    <text evidence="1">Belongs to the UPF0065 (bug) family.</text>
</comment>
<proteinExistence type="inferred from homology"/>
<evidence type="ECO:0000313" key="4">
    <source>
        <dbReference type="Proteomes" id="UP000198440"/>
    </source>
</evidence>
<reference evidence="3 4" key="1">
    <citation type="submission" date="2017-06" db="EMBL/GenBank/DDBJ databases">
        <authorList>
            <person name="Kim H.J."/>
            <person name="Triplett B.A."/>
        </authorList>
    </citation>
    <scope>NUCLEOTIDE SEQUENCE [LARGE SCALE GENOMIC DNA]</scope>
    <source>
        <strain evidence="3 4">DSM 11445</strain>
    </source>
</reference>
<keyword evidence="3" id="KW-0675">Receptor</keyword>
<dbReference type="InterPro" id="IPR005064">
    <property type="entry name" value="BUG"/>
</dbReference>
<dbReference type="InterPro" id="IPR042100">
    <property type="entry name" value="Bug_dom1"/>
</dbReference>
<dbReference type="OrthoDB" id="8970543at2"/>
<evidence type="ECO:0000313" key="3">
    <source>
        <dbReference type="EMBL" id="SNS06067.1"/>
    </source>
</evidence>
<dbReference type="PANTHER" id="PTHR42928">
    <property type="entry name" value="TRICARBOXYLATE-BINDING PROTEIN"/>
    <property type="match status" value="1"/>
</dbReference>
<accession>A0A239BDI0</accession>
<dbReference type="PIRSF" id="PIRSF017082">
    <property type="entry name" value="YflP"/>
    <property type="match status" value="1"/>
</dbReference>
<feature type="chain" id="PRO_5012624715" evidence="2">
    <location>
        <begin position="28"/>
        <end position="329"/>
    </location>
</feature>
<dbReference type="EMBL" id="FZON01000003">
    <property type="protein sequence ID" value="SNS06067.1"/>
    <property type="molecule type" value="Genomic_DNA"/>
</dbReference>
<protein>
    <submittedName>
        <fullName evidence="3">Tripartite-type tricarboxylate transporter, receptor component TctC</fullName>
    </submittedName>
</protein>
<keyword evidence="2" id="KW-0732">Signal</keyword>
<gene>
    <name evidence="3" type="ORF">SAMN04488078_100352</name>
</gene>
<dbReference type="Gene3D" id="3.40.190.10">
    <property type="entry name" value="Periplasmic binding protein-like II"/>
    <property type="match status" value="1"/>
</dbReference>
<dbReference type="RefSeq" id="WP_089276359.1">
    <property type="nucleotide sequence ID" value="NZ_FZON01000003.1"/>
</dbReference>
<dbReference type="SUPFAM" id="SSF53850">
    <property type="entry name" value="Periplasmic binding protein-like II"/>
    <property type="match status" value="1"/>
</dbReference>
<name>A0A239BDI0_9RHOB</name>
<dbReference type="Proteomes" id="UP000198440">
    <property type="component" value="Unassembled WGS sequence"/>
</dbReference>
<organism evidence="3 4">
    <name type="scientific">Antarctobacter heliothermus</name>
    <dbReference type="NCBI Taxonomy" id="74033"/>
    <lineage>
        <taxon>Bacteria</taxon>
        <taxon>Pseudomonadati</taxon>
        <taxon>Pseudomonadota</taxon>
        <taxon>Alphaproteobacteria</taxon>
        <taxon>Rhodobacterales</taxon>
        <taxon>Roseobacteraceae</taxon>
        <taxon>Antarctobacter</taxon>
    </lineage>
</organism>
<evidence type="ECO:0000256" key="1">
    <source>
        <dbReference type="ARBA" id="ARBA00006987"/>
    </source>
</evidence>
<dbReference type="PANTHER" id="PTHR42928:SF5">
    <property type="entry name" value="BLR1237 PROTEIN"/>
    <property type="match status" value="1"/>
</dbReference>